<name>A0AB74USE1_9GAMM</name>
<dbReference type="PANTHER" id="PTHR21192">
    <property type="entry name" value="NUCLEAR PROTEIN E3-3"/>
    <property type="match status" value="1"/>
</dbReference>
<dbReference type="AlphaFoldDB" id="A0AB74USE1"/>
<proteinExistence type="predicted"/>
<sequence>MDLSLEQSDGYLLVRRVDARSVTLLDRVVEHSFLLTPAGITEAWPVAAASSLGVDDVPALLALKPEVVIVGTGERQVFPAAAFTAGFLRKGIGIEVMDNAAAARTYNLLAGEDRQVVAGFILPPA</sequence>
<organism evidence="1">
    <name type="scientific">Rhodanobacter sp. FW102-FHT14D07</name>
    <dbReference type="NCBI Taxonomy" id="3351462"/>
    <lineage>
        <taxon>Bacteria</taxon>
        <taxon>Pseudomonadati</taxon>
        <taxon>Pseudomonadota</taxon>
        <taxon>Gammaproteobacteria</taxon>
        <taxon>Lysobacterales</taxon>
        <taxon>Rhodanobacteraceae</taxon>
        <taxon>Rhodanobacter</taxon>
    </lineage>
</organism>
<dbReference type="InterPro" id="IPR036748">
    <property type="entry name" value="MTH938-like_sf"/>
</dbReference>
<evidence type="ECO:0000313" key="1">
    <source>
        <dbReference type="EMBL" id="XIA19651.1"/>
    </source>
</evidence>
<dbReference type="InterPro" id="IPR007523">
    <property type="entry name" value="NDUFAF3/AAMDC"/>
</dbReference>
<dbReference type="Gene3D" id="3.40.1230.10">
    <property type="entry name" value="MTH938-like"/>
    <property type="match status" value="1"/>
</dbReference>
<dbReference type="SUPFAM" id="SSF64076">
    <property type="entry name" value="MTH938-like"/>
    <property type="match status" value="1"/>
</dbReference>
<dbReference type="CDD" id="cd05560">
    <property type="entry name" value="Xcc1710_like"/>
    <property type="match status" value="1"/>
</dbReference>
<reference evidence="1" key="1">
    <citation type="submission" date="2024-10" db="EMBL/GenBank/DDBJ databases">
        <authorList>
            <person name="Lesea H.P."/>
            <person name="Kuehl J.V."/>
            <person name="Chandonia J.-M."/>
        </authorList>
    </citation>
    <scope>NUCLEOTIDE SEQUENCE</scope>
    <source>
        <strain evidence="1">FW102-FHT14D07</strain>
    </source>
</reference>
<dbReference type="EMBL" id="CP170721">
    <property type="protein sequence ID" value="XIA19651.1"/>
    <property type="molecule type" value="Genomic_DNA"/>
</dbReference>
<dbReference type="Pfam" id="PF04430">
    <property type="entry name" value="DUF498"/>
    <property type="match status" value="1"/>
</dbReference>
<protein>
    <submittedName>
        <fullName evidence="1">Mth938-like domain-containing protein</fullName>
    </submittedName>
</protein>
<dbReference type="PANTHER" id="PTHR21192:SF2">
    <property type="entry name" value="NADH DEHYDROGENASE [UBIQUINONE] 1 ALPHA SUBCOMPLEX ASSEMBLY FACTOR 3"/>
    <property type="match status" value="1"/>
</dbReference>
<accession>A0AB74USE1</accession>
<dbReference type="RefSeq" id="WP_395118873.1">
    <property type="nucleotide sequence ID" value="NZ_CP170721.1"/>
</dbReference>
<gene>
    <name evidence="1" type="ORF">ACFYG5_05750</name>
</gene>